<dbReference type="Gene3D" id="3.50.50.60">
    <property type="entry name" value="FAD/NAD(P)-binding domain"/>
    <property type="match status" value="1"/>
</dbReference>
<name>A0A9W9HR95_9EURO</name>
<dbReference type="AlphaFoldDB" id="A0A9W9HR95"/>
<dbReference type="PRINTS" id="PR00469">
    <property type="entry name" value="PNDRDTASEII"/>
</dbReference>
<accession>A0A9W9HR95</accession>
<dbReference type="OrthoDB" id="74360at2759"/>
<dbReference type="PANTHER" id="PTHR43539:SF24">
    <property type="entry name" value="FAD_NAD(P)-BINDING DOMAIN-CONTAINING PROTEIN-RELATED"/>
    <property type="match status" value="1"/>
</dbReference>
<reference evidence="2" key="1">
    <citation type="submission" date="2022-11" db="EMBL/GenBank/DDBJ databases">
        <authorList>
            <person name="Petersen C."/>
        </authorList>
    </citation>
    <scope>NUCLEOTIDE SEQUENCE</scope>
    <source>
        <strain evidence="2">IBT 21917</strain>
    </source>
</reference>
<dbReference type="GO" id="GO:0050660">
    <property type="term" value="F:flavin adenine dinucleotide binding"/>
    <property type="evidence" value="ECO:0007669"/>
    <property type="project" value="TreeGrafter"/>
</dbReference>
<keyword evidence="3" id="KW-1185">Reference proteome</keyword>
<dbReference type="Proteomes" id="UP001146351">
    <property type="component" value="Unassembled WGS sequence"/>
</dbReference>
<organism evidence="2 3">
    <name type="scientific">Penicillium capsulatum</name>
    <dbReference type="NCBI Taxonomy" id="69766"/>
    <lineage>
        <taxon>Eukaryota</taxon>
        <taxon>Fungi</taxon>
        <taxon>Dikarya</taxon>
        <taxon>Ascomycota</taxon>
        <taxon>Pezizomycotina</taxon>
        <taxon>Eurotiomycetes</taxon>
        <taxon>Eurotiomycetidae</taxon>
        <taxon>Eurotiales</taxon>
        <taxon>Aspergillaceae</taxon>
        <taxon>Penicillium</taxon>
    </lineage>
</organism>
<sequence>MSSEYAALPPLTLHASVEPEQLDAAKIVTDWLSSFTESLTKGQPEDVSGHFLEKESWWRDFISFSWDIACHNGAEAICKYLSASTAGFTEPKPDQPGALQPQLTDLGGLKFIHSGFSFKTDFGIGRGVLKLANVGPDQWKAWTVFTVLEHLREQQGEIQSRASPDDNLQVLIVGAGHSGLAIAAHLQVLGLKYLVVEKASRPGDAWLTRYETVKLHTPTFSDHYPFLKYPTDWPRYLDQEHIVKWMEHYENTMGLNIKHDTLAKNIEYNKSTQRYSVELHGKDDVVTIHPKHVVLATGLFSDLPIRPEFPGEDSFKGQIYHALAHKSAALAPDLQSKKVTVIGSGTGAHDVAQDFANNGAETVTMVQRGAIYVMSTDSLEKFALPAWNTPGLSTEDADLLGNSLPTPVIRTLGLGMSPMMSVNDKIMLDGLEKAGLAIKRGNGEDSIVDHQLIKAGHFYIDQGACQMIIDGQIKVQRCEQGVQGYYPDGIILADGTRIESDIIILATGLQRGDKVIKRLMGKEVGDKVGNVFDLDESQERIGLYRSLPWSEG</sequence>
<reference evidence="2" key="2">
    <citation type="journal article" date="2023" name="IMA Fungus">
        <title>Comparative genomic study of the Penicillium genus elucidates a diverse pangenome and 15 lateral gene transfer events.</title>
        <authorList>
            <person name="Petersen C."/>
            <person name="Sorensen T."/>
            <person name="Nielsen M.R."/>
            <person name="Sondergaard T.E."/>
            <person name="Sorensen J.L."/>
            <person name="Fitzpatrick D.A."/>
            <person name="Frisvad J.C."/>
            <person name="Nielsen K.L."/>
        </authorList>
    </citation>
    <scope>NUCLEOTIDE SEQUENCE</scope>
    <source>
        <strain evidence="2">IBT 21917</strain>
    </source>
</reference>
<proteinExistence type="predicted"/>
<keyword evidence="1" id="KW-0560">Oxidoreductase</keyword>
<dbReference type="InterPro" id="IPR036188">
    <property type="entry name" value="FAD/NAD-bd_sf"/>
</dbReference>
<evidence type="ECO:0000313" key="3">
    <source>
        <dbReference type="Proteomes" id="UP001146351"/>
    </source>
</evidence>
<evidence type="ECO:0008006" key="4">
    <source>
        <dbReference type="Google" id="ProtNLM"/>
    </source>
</evidence>
<dbReference type="PANTHER" id="PTHR43539">
    <property type="entry name" value="FLAVIN-BINDING MONOOXYGENASE-LIKE PROTEIN (AFU_ORTHOLOGUE AFUA_4G09220)"/>
    <property type="match status" value="1"/>
</dbReference>
<protein>
    <recommendedName>
        <fullName evidence="4">FAD/NAD(P)-binding domain-containing protein</fullName>
    </recommendedName>
</protein>
<dbReference type="EMBL" id="JAPQKO010000006">
    <property type="protein sequence ID" value="KAJ5155347.1"/>
    <property type="molecule type" value="Genomic_DNA"/>
</dbReference>
<dbReference type="GO" id="GO:0004497">
    <property type="term" value="F:monooxygenase activity"/>
    <property type="evidence" value="ECO:0007669"/>
    <property type="project" value="TreeGrafter"/>
</dbReference>
<evidence type="ECO:0000256" key="1">
    <source>
        <dbReference type="ARBA" id="ARBA00023002"/>
    </source>
</evidence>
<evidence type="ECO:0000313" key="2">
    <source>
        <dbReference type="EMBL" id="KAJ5155347.1"/>
    </source>
</evidence>
<dbReference type="Pfam" id="PF13738">
    <property type="entry name" value="Pyr_redox_3"/>
    <property type="match status" value="1"/>
</dbReference>
<gene>
    <name evidence="2" type="ORF">N7492_008150</name>
</gene>
<dbReference type="SUPFAM" id="SSF51905">
    <property type="entry name" value="FAD/NAD(P)-binding domain"/>
    <property type="match status" value="2"/>
</dbReference>
<dbReference type="InterPro" id="IPR050982">
    <property type="entry name" value="Auxin_biosynth/cation_transpt"/>
</dbReference>
<comment type="caution">
    <text evidence="2">The sequence shown here is derived from an EMBL/GenBank/DDBJ whole genome shotgun (WGS) entry which is preliminary data.</text>
</comment>